<dbReference type="AlphaFoldDB" id="A0AAJ0BKA9"/>
<keyword evidence="3" id="KW-1185">Reference proteome</keyword>
<dbReference type="InterPro" id="IPR036249">
    <property type="entry name" value="Thioredoxin-like_sf"/>
</dbReference>
<evidence type="ECO:0000256" key="1">
    <source>
        <dbReference type="RuleBase" id="RU363082"/>
    </source>
</evidence>
<organism evidence="2 3">
    <name type="scientific">Echria macrotheca</name>
    <dbReference type="NCBI Taxonomy" id="438768"/>
    <lineage>
        <taxon>Eukaryota</taxon>
        <taxon>Fungi</taxon>
        <taxon>Dikarya</taxon>
        <taxon>Ascomycota</taxon>
        <taxon>Pezizomycotina</taxon>
        <taxon>Sordariomycetes</taxon>
        <taxon>Sordariomycetidae</taxon>
        <taxon>Sordariales</taxon>
        <taxon>Schizotheciaceae</taxon>
        <taxon>Echria</taxon>
    </lineage>
</organism>
<comment type="similarity">
    <text evidence="1">Belongs to the glutaredoxin family.</text>
</comment>
<evidence type="ECO:0000313" key="2">
    <source>
        <dbReference type="EMBL" id="KAK1757461.1"/>
    </source>
</evidence>
<name>A0AAJ0BKA9_9PEZI</name>
<reference evidence="2" key="1">
    <citation type="submission" date="2023-06" db="EMBL/GenBank/DDBJ databases">
        <title>Genome-scale phylogeny and comparative genomics of the fungal order Sordariales.</title>
        <authorList>
            <consortium name="Lawrence Berkeley National Laboratory"/>
            <person name="Hensen N."/>
            <person name="Bonometti L."/>
            <person name="Westerberg I."/>
            <person name="Brannstrom I.O."/>
            <person name="Guillou S."/>
            <person name="Cros-Aarteil S."/>
            <person name="Calhoun S."/>
            <person name="Haridas S."/>
            <person name="Kuo A."/>
            <person name="Mondo S."/>
            <person name="Pangilinan J."/>
            <person name="Riley R."/>
            <person name="Labutti K."/>
            <person name="Andreopoulos B."/>
            <person name="Lipzen A."/>
            <person name="Chen C."/>
            <person name="Yanf M."/>
            <person name="Daum C."/>
            <person name="Ng V."/>
            <person name="Clum A."/>
            <person name="Steindorff A."/>
            <person name="Ohm R."/>
            <person name="Martin F."/>
            <person name="Silar P."/>
            <person name="Natvig D."/>
            <person name="Lalanne C."/>
            <person name="Gautier V."/>
            <person name="Ament-Velasquez S.L."/>
            <person name="Kruys A."/>
            <person name="Hutchinson M.I."/>
            <person name="Powell A.J."/>
            <person name="Barry K."/>
            <person name="Miller A.N."/>
            <person name="Grigoriev I.V."/>
            <person name="Debuchy R."/>
            <person name="Gladieux P."/>
            <person name="Thoren M.H."/>
            <person name="Johannesson H."/>
        </authorList>
    </citation>
    <scope>NUCLEOTIDE SEQUENCE</scope>
    <source>
        <strain evidence="2">PSN4</strain>
    </source>
</reference>
<protein>
    <recommendedName>
        <fullName evidence="1">Glutaredoxin-like protein</fullName>
    </recommendedName>
</protein>
<dbReference type="InterPro" id="IPR008554">
    <property type="entry name" value="Glutaredoxin-like"/>
</dbReference>
<comment type="caution">
    <text evidence="2">The sequence shown here is derived from an EMBL/GenBank/DDBJ whole genome shotgun (WGS) entry which is preliminary data.</text>
</comment>
<dbReference type="Pfam" id="PF05768">
    <property type="entry name" value="Glrx-like"/>
    <property type="match status" value="1"/>
</dbReference>
<dbReference type="PANTHER" id="PTHR33558">
    <property type="entry name" value="GLUTAREDOXIN-LIKE PROTEIN C5ORF63 HOMOLOG"/>
    <property type="match status" value="1"/>
</dbReference>
<sequence length="94" mass="10810">MRATSRLLESVRVTLFTRDHCGLCAKAKRELAQAWAQRPFDFNAVNIMRPEAKGWRDNYEFDIPVVGPTFLSRNLTHSTTTDPYQQVCRPTRGP</sequence>
<proteinExistence type="inferred from homology"/>
<dbReference type="EMBL" id="MU839830">
    <property type="protein sequence ID" value="KAK1757461.1"/>
    <property type="molecule type" value="Genomic_DNA"/>
</dbReference>
<evidence type="ECO:0000313" key="3">
    <source>
        <dbReference type="Proteomes" id="UP001239445"/>
    </source>
</evidence>
<keyword evidence="1" id="KW-0813">Transport</keyword>
<dbReference type="Proteomes" id="UP001239445">
    <property type="component" value="Unassembled WGS sequence"/>
</dbReference>
<dbReference type="PANTHER" id="PTHR33558:SF1">
    <property type="entry name" value="GLUTAREDOXIN-LIKE PROTEIN C5ORF63 HOMOLOG"/>
    <property type="match status" value="1"/>
</dbReference>
<accession>A0AAJ0BKA9</accession>
<dbReference type="InterPro" id="IPR052565">
    <property type="entry name" value="Glutaredoxin-like_YDR286C"/>
</dbReference>
<keyword evidence="1" id="KW-0249">Electron transport</keyword>
<dbReference type="Gene3D" id="3.40.30.10">
    <property type="entry name" value="Glutaredoxin"/>
    <property type="match status" value="1"/>
</dbReference>
<gene>
    <name evidence="2" type="ORF">QBC47DRAFT_376068</name>
</gene>
<dbReference type="SUPFAM" id="SSF52833">
    <property type="entry name" value="Thioredoxin-like"/>
    <property type="match status" value="1"/>
</dbReference>